<dbReference type="Gene3D" id="3.30.565.10">
    <property type="entry name" value="Histidine kinase-like ATPase, C-terminal domain"/>
    <property type="match status" value="1"/>
</dbReference>
<evidence type="ECO:0000313" key="9">
    <source>
        <dbReference type="Proteomes" id="UP000181790"/>
    </source>
</evidence>
<name>A0A1S2VNH1_9BACT</name>
<evidence type="ECO:0000256" key="1">
    <source>
        <dbReference type="ARBA" id="ARBA00022679"/>
    </source>
</evidence>
<keyword evidence="5" id="KW-1133">Transmembrane helix</keyword>
<keyword evidence="1" id="KW-0808">Transferase</keyword>
<feature type="domain" description="Histidine kinase" evidence="7">
    <location>
        <begin position="448"/>
        <end position="641"/>
    </location>
</feature>
<feature type="signal peptide" evidence="6">
    <location>
        <begin position="1"/>
        <end position="27"/>
    </location>
</feature>
<dbReference type="GO" id="GO:0046983">
    <property type="term" value="F:protein dimerization activity"/>
    <property type="evidence" value="ECO:0007669"/>
    <property type="project" value="InterPro"/>
</dbReference>
<dbReference type="OrthoDB" id="1523646at2"/>
<sequence>MRALFFGCIGSFVVAFSLSLSTAMGQAAQQLDSLANRLSGRVYDSAYVDTQNRYSWQLLQHSGFKRADSVFRETERLANRIDYPAGLHQMYYNRALSLYYQDQSAKALAHVQKARALEQAYPNRIPVQHRPMLLSLTGVLYFANHAYAQSLHYYLAAIKLAEQRHITYRITPAYLGVGNVLKVMNKPDQALSYYQKALDVSRLEPEPRMRVLAENHMGDALSESARPDFPKALIHYLNALPVAERYGVRGPLSDVLTNIGRVHLVLGHYQQALRFLKRSEVICRKDSLSDQLGAVYWIAGQAYQALRHYPLAEKNLLNALQIARQIGDADETRKRMQTLAGFYQKSGRYELAYRYEHQTALLNDSLFNVQAARHTQELTTKYETAQKESQLKLLRAESAQARLRTSAILIGAILLMLLAGAVTAYLLNRARLRRLEEAQRLRQQIARDLHDEVGSTLSSISLLSGHTDKLLSENRPEMAQRMVQKIYTDARQILESIDEIIWTINPGNDSLQRIMQRLREYAQPLMESKNIRFTFDTDQLPESLPIPMDVRRNLYMIGKEAINNLVKYADATEATVRFEKQTNQLVVRIEDNGKGFDTEAVSIRNGQQSMKRRAEEMDGQLIITSRAGHGTALQLTVGLASTL</sequence>
<evidence type="ECO:0000256" key="6">
    <source>
        <dbReference type="SAM" id="SignalP"/>
    </source>
</evidence>
<evidence type="ECO:0000256" key="2">
    <source>
        <dbReference type="ARBA" id="ARBA00022777"/>
    </source>
</evidence>
<dbReference type="GO" id="GO:0016020">
    <property type="term" value="C:membrane"/>
    <property type="evidence" value="ECO:0007669"/>
    <property type="project" value="InterPro"/>
</dbReference>
<dbReference type="PANTHER" id="PTHR24421">
    <property type="entry name" value="NITRATE/NITRITE SENSOR PROTEIN NARX-RELATED"/>
    <property type="match status" value="1"/>
</dbReference>
<evidence type="ECO:0000256" key="3">
    <source>
        <dbReference type="ARBA" id="ARBA00023012"/>
    </source>
</evidence>
<evidence type="ECO:0000259" key="7">
    <source>
        <dbReference type="PROSITE" id="PS50109"/>
    </source>
</evidence>
<dbReference type="EMBL" id="MORL01000004">
    <property type="protein sequence ID" value="OIN59338.1"/>
    <property type="molecule type" value="Genomic_DNA"/>
</dbReference>
<proteinExistence type="predicted"/>
<keyword evidence="4" id="KW-0802">TPR repeat</keyword>
<evidence type="ECO:0000256" key="4">
    <source>
        <dbReference type="PROSITE-ProRule" id="PRU00339"/>
    </source>
</evidence>
<dbReference type="PROSITE" id="PS50109">
    <property type="entry name" value="HIS_KIN"/>
    <property type="match status" value="1"/>
</dbReference>
<dbReference type="InterPro" id="IPR011990">
    <property type="entry name" value="TPR-like_helical_dom_sf"/>
</dbReference>
<dbReference type="RefSeq" id="WP_071503021.1">
    <property type="nucleotide sequence ID" value="NZ_MORL01000004.1"/>
</dbReference>
<evidence type="ECO:0000313" key="8">
    <source>
        <dbReference type="EMBL" id="OIN59338.1"/>
    </source>
</evidence>
<dbReference type="CDD" id="cd16917">
    <property type="entry name" value="HATPase_UhpB-NarQ-NarX-like"/>
    <property type="match status" value="1"/>
</dbReference>
<gene>
    <name evidence="8" type="ORF">BLX24_10175</name>
</gene>
<keyword evidence="5" id="KW-0472">Membrane</keyword>
<evidence type="ECO:0000256" key="5">
    <source>
        <dbReference type="SAM" id="Phobius"/>
    </source>
</evidence>
<organism evidence="8 9">
    <name type="scientific">Arsenicibacter rosenii</name>
    <dbReference type="NCBI Taxonomy" id="1750698"/>
    <lineage>
        <taxon>Bacteria</taxon>
        <taxon>Pseudomonadati</taxon>
        <taxon>Bacteroidota</taxon>
        <taxon>Cytophagia</taxon>
        <taxon>Cytophagales</taxon>
        <taxon>Spirosomataceae</taxon>
        <taxon>Arsenicibacter</taxon>
    </lineage>
</organism>
<keyword evidence="6" id="KW-0732">Signal</keyword>
<dbReference type="Gene3D" id="1.20.5.1930">
    <property type="match status" value="1"/>
</dbReference>
<comment type="caution">
    <text evidence="8">The sequence shown here is derived from an EMBL/GenBank/DDBJ whole genome shotgun (WGS) entry which is preliminary data.</text>
</comment>
<keyword evidence="2" id="KW-0418">Kinase</keyword>
<dbReference type="PANTHER" id="PTHR24421:SF55">
    <property type="entry name" value="SENSOR HISTIDINE KINASE YDFH"/>
    <property type="match status" value="1"/>
</dbReference>
<feature type="chain" id="PRO_5010247949" description="Histidine kinase domain-containing protein" evidence="6">
    <location>
        <begin position="28"/>
        <end position="643"/>
    </location>
</feature>
<keyword evidence="3" id="KW-0902">Two-component regulatory system</keyword>
<dbReference type="PROSITE" id="PS50005">
    <property type="entry name" value="TPR"/>
    <property type="match status" value="1"/>
</dbReference>
<accession>A0A1S2VNH1</accession>
<protein>
    <recommendedName>
        <fullName evidence="7">Histidine kinase domain-containing protein</fullName>
    </recommendedName>
</protein>
<feature type="transmembrane region" description="Helical" evidence="5">
    <location>
        <begin position="407"/>
        <end position="427"/>
    </location>
</feature>
<dbReference type="Pfam" id="PF02518">
    <property type="entry name" value="HATPase_c"/>
    <property type="match status" value="1"/>
</dbReference>
<dbReference type="GO" id="GO:0000155">
    <property type="term" value="F:phosphorelay sensor kinase activity"/>
    <property type="evidence" value="ECO:0007669"/>
    <property type="project" value="InterPro"/>
</dbReference>
<reference evidence="8 9" key="1">
    <citation type="submission" date="2016-10" db="EMBL/GenBank/DDBJ databases">
        <title>Arsenicibacter rosenii gen. nov., sp. nov., an efficient arsenic-methylating bacterium isolated from an arsenic-contaminated paddy soil.</title>
        <authorList>
            <person name="Huang K."/>
        </authorList>
    </citation>
    <scope>NUCLEOTIDE SEQUENCE [LARGE SCALE GENOMIC DNA]</scope>
    <source>
        <strain evidence="8 9">SM-1</strain>
    </source>
</reference>
<dbReference type="Pfam" id="PF07730">
    <property type="entry name" value="HisKA_3"/>
    <property type="match status" value="1"/>
</dbReference>
<dbReference type="InterPro" id="IPR011712">
    <property type="entry name" value="Sig_transdc_His_kin_sub3_dim/P"/>
</dbReference>
<dbReference type="SMART" id="SM00028">
    <property type="entry name" value="TPR"/>
    <property type="match status" value="5"/>
</dbReference>
<dbReference type="InterPro" id="IPR050482">
    <property type="entry name" value="Sensor_HK_TwoCompSys"/>
</dbReference>
<dbReference type="InterPro" id="IPR005467">
    <property type="entry name" value="His_kinase_dom"/>
</dbReference>
<dbReference type="AlphaFoldDB" id="A0A1S2VNH1"/>
<keyword evidence="9" id="KW-1185">Reference proteome</keyword>
<dbReference type="SUPFAM" id="SSF48452">
    <property type="entry name" value="TPR-like"/>
    <property type="match status" value="2"/>
</dbReference>
<dbReference type="Gene3D" id="1.25.40.10">
    <property type="entry name" value="Tetratricopeptide repeat domain"/>
    <property type="match status" value="2"/>
</dbReference>
<dbReference type="InterPro" id="IPR003594">
    <property type="entry name" value="HATPase_dom"/>
</dbReference>
<feature type="repeat" description="TPR" evidence="4">
    <location>
        <begin position="171"/>
        <end position="204"/>
    </location>
</feature>
<keyword evidence="5" id="KW-0812">Transmembrane</keyword>
<dbReference type="InterPro" id="IPR036890">
    <property type="entry name" value="HATPase_C_sf"/>
</dbReference>
<dbReference type="InterPro" id="IPR019734">
    <property type="entry name" value="TPR_rpt"/>
</dbReference>
<dbReference type="SUPFAM" id="SSF55874">
    <property type="entry name" value="ATPase domain of HSP90 chaperone/DNA topoisomerase II/histidine kinase"/>
    <property type="match status" value="1"/>
</dbReference>
<dbReference type="Proteomes" id="UP000181790">
    <property type="component" value="Unassembled WGS sequence"/>
</dbReference>